<reference evidence="2" key="1">
    <citation type="submission" date="2020-03" db="EMBL/GenBank/DDBJ databases">
        <title>Castanea mollissima Vanexum genome sequencing.</title>
        <authorList>
            <person name="Staton M."/>
        </authorList>
    </citation>
    <scope>NUCLEOTIDE SEQUENCE</scope>
    <source>
        <tissue evidence="2">Leaf</tissue>
    </source>
</reference>
<gene>
    <name evidence="2" type="ORF">CMV_004355</name>
</gene>
<feature type="compositionally biased region" description="Pro residues" evidence="1">
    <location>
        <begin position="7"/>
        <end position="19"/>
    </location>
</feature>
<name>A0A8J4VVD1_9ROSI</name>
<evidence type="ECO:0000313" key="3">
    <source>
        <dbReference type="Proteomes" id="UP000737018"/>
    </source>
</evidence>
<dbReference type="EMBL" id="JRKL02000362">
    <property type="protein sequence ID" value="KAF3972100.1"/>
    <property type="molecule type" value="Genomic_DNA"/>
</dbReference>
<feature type="region of interest" description="Disordered" evidence="1">
    <location>
        <begin position="1"/>
        <end position="31"/>
    </location>
</feature>
<sequence length="143" mass="16324">MSNLPGSPLPPPPPPPFLPGPTTAVEFDPINPTHPNPNPIMLVVGKSLITHSWIILAACMYREAAHVQPHHHHHHHHHSSPPPFIRSLITHSWIILAAHMYREAAHVHREFDHPCFRVVKEYGYQLRLNLLFDWSNILGVVFQ</sequence>
<comment type="caution">
    <text evidence="2">The sequence shown here is derived from an EMBL/GenBank/DDBJ whole genome shotgun (WGS) entry which is preliminary data.</text>
</comment>
<evidence type="ECO:0000256" key="1">
    <source>
        <dbReference type="SAM" id="MobiDB-lite"/>
    </source>
</evidence>
<keyword evidence="3" id="KW-1185">Reference proteome</keyword>
<proteinExistence type="predicted"/>
<organism evidence="2 3">
    <name type="scientific">Castanea mollissima</name>
    <name type="common">Chinese chestnut</name>
    <dbReference type="NCBI Taxonomy" id="60419"/>
    <lineage>
        <taxon>Eukaryota</taxon>
        <taxon>Viridiplantae</taxon>
        <taxon>Streptophyta</taxon>
        <taxon>Embryophyta</taxon>
        <taxon>Tracheophyta</taxon>
        <taxon>Spermatophyta</taxon>
        <taxon>Magnoliopsida</taxon>
        <taxon>eudicotyledons</taxon>
        <taxon>Gunneridae</taxon>
        <taxon>Pentapetalae</taxon>
        <taxon>rosids</taxon>
        <taxon>fabids</taxon>
        <taxon>Fagales</taxon>
        <taxon>Fagaceae</taxon>
        <taxon>Castanea</taxon>
    </lineage>
</organism>
<protein>
    <submittedName>
        <fullName evidence="2">Uncharacterized protein</fullName>
    </submittedName>
</protein>
<dbReference type="Proteomes" id="UP000737018">
    <property type="component" value="Unassembled WGS sequence"/>
</dbReference>
<accession>A0A8J4VVD1</accession>
<evidence type="ECO:0000313" key="2">
    <source>
        <dbReference type="EMBL" id="KAF3972100.1"/>
    </source>
</evidence>
<dbReference type="AlphaFoldDB" id="A0A8J4VVD1"/>